<name>A0ABM4EFH1_9AVES</name>
<reference evidence="4" key="2">
    <citation type="submission" date="2025-08" db="UniProtKB">
        <authorList>
            <consortium name="RefSeq"/>
        </authorList>
    </citation>
    <scope>IDENTIFICATION</scope>
    <source>
        <tissue evidence="4">Blood</tissue>
    </source>
</reference>
<evidence type="ECO:0000259" key="2">
    <source>
        <dbReference type="Pfam" id="PF15057"/>
    </source>
</evidence>
<dbReference type="Pfam" id="PF15057">
    <property type="entry name" value="DUF4537"/>
    <property type="match status" value="1"/>
</dbReference>
<sequence>MRGAAAPAAGYLKEHLIRTLFQMAARLTEATFNVIVFSSKVLKWCNCLVRCSLCSVTEAAAWIRSLHFENGTDAASGLAVAFEDPACKDVYLFTNMLPEQESEEICRLLVENKLHPVHVVCLLGVTDDYERGQQKAMEKVATQSGGSFQVIRLPHTASEKIGSVSISHVQCCHTTNKDPCGSLLSGCPATDFPVCMWSPDFLGTPLISSAEGRLIHSSLKASDFMRGVRVLARRETDGYYYLGHVVKEVKGSRECFLIKFDKSRTLKGKVQLRLQETPLYDILHYEDARQQPLAPGDRVLAPWEAKAERFGPGTVLMVMEDKEAHLAHNRRGVLVNFWNGQTKEVTSDQALRIPLPLSERIILELQMPLAARQMVIASSSDYPYIVAPGYRASGHCGQDHSYLDYWPRGLYSIQPCAKCSYRCISLPHRCLAAWAPTQPTRSKVQQEDALVPGTNLTKEELSRKIEKQLSEEKTSISEGVSREEEKKEERRLKTENVPKDVKSRMEEDNEVIEPKKHPQREMAHAMVDTAVNTESWLMESVHKEEADSRQQEDNTEAHLKHEHDLFESKVAETPIQHFQRSPSIDH</sequence>
<evidence type="ECO:0000313" key="4">
    <source>
        <dbReference type="RefSeq" id="XP_067151453.1"/>
    </source>
</evidence>
<feature type="region of interest" description="Disordered" evidence="1">
    <location>
        <begin position="539"/>
        <end position="586"/>
    </location>
</feature>
<feature type="compositionally biased region" description="Basic and acidic residues" evidence="1">
    <location>
        <begin position="457"/>
        <end position="511"/>
    </location>
</feature>
<evidence type="ECO:0000256" key="1">
    <source>
        <dbReference type="SAM" id="MobiDB-lite"/>
    </source>
</evidence>
<dbReference type="Gene3D" id="3.40.50.410">
    <property type="entry name" value="von Willebrand factor, type A domain"/>
    <property type="match status" value="1"/>
</dbReference>
<accession>A0ABM4EFH1</accession>
<feature type="compositionally biased region" description="Polar residues" evidence="1">
    <location>
        <begin position="576"/>
        <end position="586"/>
    </location>
</feature>
<feature type="domain" description="DUF4537" evidence="2">
    <location>
        <begin position="228"/>
        <end position="353"/>
    </location>
</feature>
<dbReference type="RefSeq" id="XP_067151453.1">
    <property type="nucleotide sequence ID" value="XM_067295352.1"/>
</dbReference>
<protein>
    <recommendedName>
        <fullName evidence="2">DUF4537 domain-containing protein</fullName>
    </recommendedName>
</protein>
<dbReference type="PANTHER" id="PTHR14343">
    <property type="entry name" value="VWFA DOMAIN-CONTAINING PROTEIN"/>
    <property type="match status" value="1"/>
</dbReference>
<reference evidence="3" key="1">
    <citation type="submission" date="2025-05" db="UniProtKB">
        <authorList>
            <consortium name="RefSeq"/>
        </authorList>
    </citation>
    <scope>NUCLEOTIDE SEQUENCE [LARGE SCALE GENOMIC DNA]</scope>
</reference>
<gene>
    <name evidence="4" type="primary">LOC106488272</name>
</gene>
<proteinExistence type="predicted"/>
<keyword evidence="3" id="KW-1185">Reference proteome</keyword>
<organism evidence="3 4">
    <name type="scientific">Apteryx mantelli</name>
    <name type="common">North Island brown kiwi</name>
    <dbReference type="NCBI Taxonomy" id="2696672"/>
    <lineage>
        <taxon>Eukaryota</taxon>
        <taxon>Metazoa</taxon>
        <taxon>Chordata</taxon>
        <taxon>Craniata</taxon>
        <taxon>Vertebrata</taxon>
        <taxon>Euteleostomi</taxon>
        <taxon>Archelosauria</taxon>
        <taxon>Archosauria</taxon>
        <taxon>Dinosauria</taxon>
        <taxon>Saurischia</taxon>
        <taxon>Theropoda</taxon>
        <taxon>Coelurosauria</taxon>
        <taxon>Aves</taxon>
        <taxon>Palaeognathae</taxon>
        <taxon>Apterygiformes</taxon>
        <taxon>Apterygidae</taxon>
        <taxon>Apteryx</taxon>
    </lineage>
</organism>
<feature type="region of interest" description="Disordered" evidence="1">
    <location>
        <begin position="437"/>
        <end position="511"/>
    </location>
</feature>
<dbReference type="InterPro" id="IPR036465">
    <property type="entry name" value="vWFA_dom_sf"/>
</dbReference>
<dbReference type="PANTHER" id="PTHR14343:SF4">
    <property type="entry name" value="DUF4537 DOMAIN-CONTAINING PROTEIN"/>
    <property type="match status" value="1"/>
</dbReference>
<evidence type="ECO:0000313" key="3">
    <source>
        <dbReference type="Proteomes" id="UP001652627"/>
    </source>
</evidence>
<dbReference type="InterPro" id="IPR032770">
    <property type="entry name" value="DUF4537"/>
</dbReference>
<dbReference type="Proteomes" id="UP001652627">
    <property type="component" value="Chromosome 1"/>
</dbReference>
<dbReference type="GeneID" id="106488272"/>
<feature type="compositionally biased region" description="Basic and acidic residues" evidence="1">
    <location>
        <begin position="540"/>
        <end position="570"/>
    </location>
</feature>
<dbReference type="Gene3D" id="2.30.30.140">
    <property type="match status" value="1"/>
</dbReference>
<dbReference type="SUPFAM" id="SSF53300">
    <property type="entry name" value="vWA-like"/>
    <property type="match status" value="1"/>
</dbReference>